<dbReference type="AlphaFoldDB" id="A0A919MF82"/>
<sequence>MRATNDEITWRAGSTGSYPLCGLLFCRCGARFCRSSSPASKREYLSVCGCRLWPLDADNIERLVRAEAVSRAPGAATLGGSMKPPEALSHLYSRIEVGGTVDDVRFVRRM</sequence>
<keyword evidence="2" id="KW-1185">Reference proteome</keyword>
<comment type="caution">
    <text evidence="1">The sequence shown here is derived from an EMBL/GenBank/DDBJ whole genome shotgun (WGS) entry which is preliminary data.</text>
</comment>
<reference evidence="1" key="1">
    <citation type="submission" date="2021-01" db="EMBL/GenBank/DDBJ databases">
        <title>Whole genome shotgun sequence of Actinoplanes ferrugineus NBRC 15555.</title>
        <authorList>
            <person name="Komaki H."/>
            <person name="Tamura T."/>
        </authorList>
    </citation>
    <scope>NUCLEOTIDE SEQUENCE</scope>
    <source>
        <strain evidence="1">NBRC 15555</strain>
    </source>
</reference>
<name>A0A919MF82_9ACTN</name>
<evidence type="ECO:0000313" key="2">
    <source>
        <dbReference type="Proteomes" id="UP000598174"/>
    </source>
</evidence>
<dbReference type="RefSeq" id="WP_203819969.1">
    <property type="nucleotide sequence ID" value="NZ_BAAABP010000027.1"/>
</dbReference>
<gene>
    <name evidence="1" type="ORF">Afe05nite_53730</name>
</gene>
<proteinExistence type="predicted"/>
<evidence type="ECO:0000313" key="1">
    <source>
        <dbReference type="EMBL" id="GIE13533.1"/>
    </source>
</evidence>
<organism evidence="1 2">
    <name type="scientific">Paractinoplanes ferrugineus</name>
    <dbReference type="NCBI Taxonomy" id="113564"/>
    <lineage>
        <taxon>Bacteria</taxon>
        <taxon>Bacillati</taxon>
        <taxon>Actinomycetota</taxon>
        <taxon>Actinomycetes</taxon>
        <taxon>Micromonosporales</taxon>
        <taxon>Micromonosporaceae</taxon>
        <taxon>Paractinoplanes</taxon>
    </lineage>
</organism>
<dbReference type="Proteomes" id="UP000598174">
    <property type="component" value="Unassembled WGS sequence"/>
</dbReference>
<protein>
    <submittedName>
        <fullName evidence="1">Uncharacterized protein</fullName>
    </submittedName>
</protein>
<accession>A0A919MF82</accession>
<dbReference type="EMBL" id="BOMM01000049">
    <property type="protein sequence ID" value="GIE13533.1"/>
    <property type="molecule type" value="Genomic_DNA"/>
</dbReference>